<keyword evidence="3" id="KW-0862">Zinc</keyword>
<evidence type="ECO:0000313" key="5">
    <source>
        <dbReference type="Proteomes" id="UP000187209"/>
    </source>
</evidence>
<dbReference type="Proteomes" id="UP000187209">
    <property type="component" value="Unassembled WGS sequence"/>
</dbReference>
<protein>
    <recommendedName>
        <fullName evidence="6">RING-type domain-containing protein</fullName>
    </recommendedName>
</protein>
<dbReference type="PROSITE" id="PS00518">
    <property type="entry name" value="ZF_RING_1"/>
    <property type="match status" value="1"/>
</dbReference>
<reference evidence="4 5" key="1">
    <citation type="submission" date="2016-11" db="EMBL/GenBank/DDBJ databases">
        <title>The macronuclear genome of Stentor coeruleus: a giant cell with tiny introns.</title>
        <authorList>
            <person name="Slabodnick M."/>
            <person name="Ruby J.G."/>
            <person name="Reiff S.B."/>
            <person name="Swart E.C."/>
            <person name="Gosai S."/>
            <person name="Prabakaran S."/>
            <person name="Witkowska E."/>
            <person name="Larue G.E."/>
            <person name="Fisher S."/>
            <person name="Freeman R.M."/>
            <person name="Gunawardena J."/>
            <person name="Chu W."/>
            <person name="Stover N.A."/>
            <person name="Gregory B.D."/>
            <person name="Nowacki M."/>
            <person name="Derisi J."/>
            <person name="Roy S.W."/>
            <person name="Marshall W.F."/>
            <person name="Sood P."/>
        </authorList>
    </citation>
    <scope>NUCLEOTIDE SEQUENCE [LARGE SCALE GENOMIC DNA]</scope>
    <source>
        <strain evidence="4">WM001</strain>
    </source>
</reference>
<accession>A0A1R2BMU3</accession>
<keyword evidence="5" id="KW-1185">Reference proteome</keyword>
<evidence type="ECO:0000256" key="1">
    <source>
        <dbReference type="ARBA" id="ARBA00022723"/>
    </source>
</evidence>
<dbReference type="AlphaFoldDB" id="A0A1R2BMU3"/>
<keyword evidence="1" id="KW-0479">Metal-binding</keyword>
<evidence type="ECO:0000256" key="3">
    <source>
        <dbReference type="ARBA" id="ARBA00022833"/>
    </source>
</evidence>
<dbReference type="EMBL" id="MPUH01000539">
    <property type="protein sequence ID" value="OMJ78101.1"/>
    <property type="molecule type" value="Genomic_DNA"/>
</dbReference>
<keyword evidence="2" id="KW-0863">Zinc-finger</keyword>
<evidence type="ECO:0008006" key="6">
    <source>
        <dbReference type="Google" id="ProtNLM"/>
    </source>
</evidence>
<comment type="caution">
    <text evidence="4">The sequence shown here is derived from an EMBL/GenBank/DDBJ whole genome shotgun (WGS) entry which is preliminary data.</text>
</comment>
<dbReference type="GO" id="GO:0008270">
    <property type="term" value="F:zinc ion binding"/>
    <property type="evidence" value="ECO:0007669"/>
    <property type="project" value="UniProtKB-KW"/>
</dbReference>
<organism evidence="4 5">
    <name type="scientific">Stentor coeruleus</name>
    <dbReference type="NCBI Taxonomy" id="5963"/>
    <lineage>
        <taxon>Eukaryota</taxon>
        <taxon>Sar</taxon>
        <taxon>Alveolata</taxon>
        <taxon>Ciliophora</taxon>
        <taxon>Postciliodesmatophora</taxon>
        <taxon>Heterotrichea</taxon>
        <taxon>Heterotrichida</taxon>
        <taxon>Stentoridae</taxon>
        <taxon>Stentor</taxon>
    </lineage>
</organism>
<name>A0A1R2BMU3_9CILI</name>
<evidence type="ECO:0000313" key="4">
    <source>
        <dbReference type="EMBL" id="OMJ78101.1"/>
    </source>
</evidence>
<gene>
    <name evidence="4" type="ORF">SteCoe_22166</name>
</gene>
<sequence>MACRLCGKETGYFGSKKCDKCHRVVHKACLEKSCIKFRLFEDCRSCIKKFLMNLKQSATCIKCKSNLEFTKTNCKSYKNLCAKCIPKFIKRVHYDKCKVCKTLCKNLVFSCTSCKELRVPKDFLKIPRCINQHKYCKECIKIPGIIINDCPPCSLYFELLGKSDKKNEVICNLCGRFPEGNNFFCKFNHRYCKTCMIFLKNESYTRYPRVFRCSDCLDFIKTLSITENELIIPKKNEEIKYELSSEIQENHIISESKTFEITEKNKMKIQYSEATIRHNNLLHDNIEDTNNEIKLLDNTCSICGKKYDFANACGHFFCMYCLSEYVKQYVYYTIGKIVNCSNLQKIKNKFILPCCYENCRKKIVLPLNMVLSEMTVGPKTEYSEYIYQFNPYLEGMRTVFIRCACNSVVGIVGSVRMNCKCSRQ</sequence>
<dbReference type="InterPro" id="IPR017907">
    <property type="entry name" value="Znf_RING_CS"/>
</dbReference>
<evidence type="ECO:0000256" key="2">
    <source>
        <dbReference type="ARBA" id="ARBA00022771"/>
    </source>
</evidence>
<proteinExistence type="predicted"/>